<proteinExistence type="predicted"/>
<dbReference type="AlphaFoldDB" id="A0A7Y4MU13"/>
<sequence length="248" mass="26214">MGLIARPSRADHVAFRTQTKESVMKALVRGALCAAALWGGAALAQAEDRPIAEPRMRSAESVEFNDRGRKRADTGIYAQLGGGLEGYTGQLAPEVTPGFSYGAALGYRPHAFFAVELGYSGGLSDIDSRMGLLDDGEGGPDIVRNAGQAVVVGSFTDTRLQPYVLTGIGLDRYNVRNDARGAVRGFSDDTSGYVPAGAGLRYQMGNLITADARVNYNFLFDQDFAPGGRAPGALDGRYSAMLSLGGTY</sequence>
<dbReference type="Proteomes" id="UP000533080">
    <property type="component" value="Unassembled WGS sequence"/>
</dbReference>
<dbReference type="InterPro" id="IPR011250">
    <property type="entry name" value="OMP/PagP_B-barrel"/>
</dbReference>
<dbReference type="SUPFAM" id="SSF56925">
    <property type="entry name" value="OMPA-like"/>
    <property type="match status" value="1"/>
</dbReference>
<gene>
    <name evidence="1" type="ORF">HNV28_28060</name>
</gene>
<protein>
    <submittedName>
        <fullName evidence="1">Outer membrane beta-barrel protein</fullName>
    </submittedName>
</protein>
<comment type="caution">
    <text evidence="1">The sequence shown here is derived from an EMBL/GenBank/DDBJ whole genome shotgun (WGS) entry which is preliminary data.</text>
</comment>
<dbReference type="EMBL" id="JABFNT010000115">
    <property type="protein sequence ID" value="NOJ82137.1"/>
    <property type="molecule type" value="Genomic_DNA"/>
</dbReference>
<reference evidence="1 2" key="1">
    <citation type="submission" date="2020-05" db="EMBL/GenBank/DDBJ databases">
        <authorList>
            <person name="Whitworth D."/>
        </authorList>
    </citation>
    <scope>NUCLEOTIDE SEQUENCE [LARGE SCALE GENOMIC DNA]</scope>
    <source>
        <strain evidence="1 2">AM005</strain>
    </source>
</reference>
<accession>A0A7Y4MU13</accession>
<evidence type="ECO:0000313" key="1">
    <source>
        <dbReference type="EMBL" id="NOJ82137.1"/>
    </source>
</evidence>
<evidence type="ECO:0000313" key="2">
    <source>
        <dbReference type="Proteomes" id="UP000533080"/>
    </source>
</evidence>
<organism evidence="1 2">
    <name type="scientific">Myxococcus xanthus</name>
    <dbReference type="NCBI Taxonomy" id="34"/>
    <lineage>
        <taxon>Bacteria</taxon>
        <taxon>Pseudomonadati</taxon>
        <taxon>Myxococcota</taxon>
        <taxon>Myxococcia</taxon>
        <taxon>Myxococcales</taxon>
        <taxon>Cystobacterineae</taxon>
        <taxon>Myxococcaceae</taxon>
        <taxon>Myxococcus</taxon>
    </lineage>
</organism>
<name>A0A7Y4MU13_MYXXA</name>
<dbReference type="Gene3D" id="2.40.160.20">
    <property type="match status" value="1"/>
</dbReference>